<reference evidence="1 2" key="1">
    <citation type="journal article" date="2021" name="Elife">
        <title>Chloroplast acquisition without the gene transfer in kleptoplastic sea slugs, Plakobranchus ocellatus.</title>
        <authorList>
            <person name="Maeda T."/>
            <person name="Takahashi S."/>
            <person name="Yoshida T."/>
            <person name="Shimamura S."/>
            <person name="Takaki Y."/>
            <person name="Nagai Y."/>
            <person name="Toyoda A."/>
            <person name="Suzuki Y."/>
            <person name="Arimoto A."/>
            <person name="Ishii H."/>
            <person name="Satoh N."/>
            <person name="Nishiyama T."/>
            <person name="Hasebe M."/>
            <person name="Maruyama T."/>
            <person name="Minagawa J."/>
            <person name="Obokata J."/>
            <person name="Shigenobu S."/>
        </authorList>
    </citation>
    <scope>NUCLEOTIDE SEQUENCE [LARGE SCALE GENOMIC DNA]</scope>
</reference>
<evidence type="ECO:0000313" key="1">
    <source>
        <dbReference type="EMBL" id="GFS04010.1"/>
    </source>
</evidence>
<sequence>MLPLILNLEIAWCPAELLEIRTTLAMSLASQIPDQVGAAYQVRKACGNEHSTDNYCDDETKGKPDTAFC</sequence>
<comment type="caution">
    <text evidence="1">The sequence shown here is derived from an EMBL/GenBank/DDBJ whole genome shotgun (WGS) entry which is preliminary data.</text>
</comment>
<protein>
    <submittedName>
        <fullName evidence="1">Uncharacterized protein</fullName>
    </submittedName>
</protein>
<gene>
    <name evidence="1" type="ORF">ElyMa_004645800</name>
</gene>
<organism evidence="1 2">
    <name type="scientific">Elysia marginata</name>
    <dbReference type="NCBI Taxonomy" id="1093978"/>
    <lineage>
        <taxon>Eukaryota</taxon>
        <taxon>Metazoa</taxon>
        <taxon>Spiralia</taxon>
        <taxon>Lophotrochozoa</taxon>
        <taxon>Mollusca</taxon>
        <taxon>Gastropoda</taxon>
        <taxon>Heterobranchia</taxon>
        <taxon>Euthyneura</taxon>
        <taxon>Panpulmonata</taxon>
        <taxon>Sacoglossa</taxon>
        <taxon>Placobranchoidea</taxon>
        <taxon>Plakobranchidae</taxon>
        <taxon>Elysia</taxon>
    </lineage>
</organism>
<evidence type="ECO:0000313" key="2">
    <source>
        <dbReference type="Proteomes" id="UP000762676"/>
    </source>
</evidence>
<proteinExistence type="predicted"/>
<name>A0AAV4I1Z7_9GAST</name>
<keyword evidence="2" id="KW-1185">Reference proteome</keyword>
<dbReference type="Proteomes" id="UP000762676">
    <property type="component" value="Unassembled WGS sequence"/>
</dbReference>
<accession>A0AAV4I1Z7</accession>
<dbReference type="AlphaFoldDB" id="A0AAV4I1Z7"/>
<dbReference type="EMBL" id="BMAT01009322">
    <property type="protein sequence ID" value="GFS04010.1"/>
    <property type="molecule type" value="Genomic_DNA"/>
</dbReference>